<feature type="domain" description="Peptidase S26" evidence="12">
    <location>
        <begin position="74"/>
        <end position="178"/>
    </location>
</feature>
<gene>
    <name evidence="13" type="ORF">BJX63DRAFT_428981</name>
</gene>
<keyword evidence="9" id="KW-0496">Mitochondrion</keyword>
<keyword evidence="4" id="KW-0645">Protease</keyword>
<sequence length="278" mass="31941">MPKLPKFRISPETTKVRTPIPSRQPPQPRAQPPNPSPQPNPQSQSRFNFFSNLRTRYATLPPPLRTTIHTTLRTLRIAAPFLAMGIFFREHILQARWVTGPSMTPYFNEDYANTHTERDVVLVEMWPSGFSWPWSSGGGKGKRRIERGMVVLFRSPSNPDNISIKRIIGLPGDRITTREPCLKESQIVPWNHVWLEGDAADPKHSMDSNTYGPVSICLLMGRVFAVVAPRFRWLDWENWEKGVVDGDSEGKHGDRYREEVRKRVVKEAVQLELPFYSI</sequence>
<keyword evidence="5" id="KW-0812">Transmembrane</keyword>
<evidence type="ECO:0000313" key="13">
    <source>
        <dbReference type="EMBL" id="KAL2818909.1"/>
    </source>
</evidence>
<evidence type="ECO:0000256" key="10">
    <source>
        <dbReference type="ARBA" id="ARBA00023136"/>
    </source>
</evidence>
<organism evidence="13 14">
    <name type="scientific">Aspergillus granulosus</name>
    <dbReference type="NCBI Taxonomy" id="176169"/>
    <lineage>
        <taxon>Eukaryota</taxon>
        <taxon>Fungi</taxon>
        <taxon>Dikarya</taxon>
        <taxon>Ascomycota</taxon>
        <taxon>Pezizomycotina</taxon>
        <taxon>Eurotiomycetes</taxon>
        <taxon>Eurotiomycetidae</taxon>
        <taxon>Eurotiales</taxon>
        <taxon>Aspergillaceae</taxon>
        <taxon>Aspergillus</taxon>
        <taxon>Aspergillus subgen. Nidulantes</taxon>
    </lineage>
</organism>
<dbReference type="InterPro" id="IPR036286">
    <property type="entry name" value="LexA/Signal_pep-like_sf"/>
</dbReference>
<dbReference type="InterPro" id="IPR019533">
    <property type="entry name" value="Peptidase_S26"/>
</dbReference>
<comment type="caution">
    <text evidence="13">The sequence shown here is derived from an EMBL/GenBank/DDBJ whole genome shotgun (WGS) entry which is preliminary data.</text>
</comment>
<keyword evidence="8" id="KW-1133">Transmembrane helix</keyword>
<dbReference type="PRINTS" id="PR00727">
    <property type="entry name" value="LEADERPTASE"/>
</dbReference>
<dbReference type="Proteomes" id="UP001610334">
    <property type="component" value="Unassembled WGS sequence"/>
</dbReference>
<feature type="compositionally biased region" description="Pro residues" evidence="11">
    <location>
        <begin position="22"/>
        <end position="40"/>
    </location>
</feature>
<comment type="subcellular location">
    <subcellularLocation>
        <location evidence="1">Mitochondrion inner membrane</location>
        <topology evidence="1">Single-pass membrane protein</topology>
    </subcellularLocation>
</comment>
<dbReference type="PANTHER" id="PTHR46041:SF2">
    <property type="entry name" value="MITOCHONDRIAL INNER MEMBRANE PROTEASE SUBUNIT 2"/>
    <property type="match status" value="1"/>
</dbReference>
<dbReference type="SUPFAM" id="SSF51306">
    <property type="entry name" value="LexA/Signal peptidase"/>
    <property type="match status" value="1"/>
</dbReference>
<evidence type="ECO:0000256" key="11">
    <source>
        <dbReference type="SAM" id="MobiDB-lite"/>
    </source>
</evidence>
<evidence type="ECO:0000256" key="4">
    <source>
        <dbReference type="ARBA" id="ARBA00022670"/>
    </source>
</evidence>
<protein>
    <recommendedName>
        <fullName evidence="3">Mitochondrial inner membrane protease subunit 2</fullName>
    </recommendedName>
</protein>
<keyword evidence="6" id="KW-0999">Mitochondrion inner membrane</keyword>
<proteinExistence type="inferred from homology"/>
<dbReference type="InterPro" id="IPR000223">
    <property type="entry name" value="Pept_S26A_signal_pept_1"/>
</dbReference>
<reference evidence="13 14" key="1">
    <citation type="submission" date="2024-07" db="EMBL/GenBank/DDBJ databases">
        <title>Section-level genome sequencing and comparative genomics of Aspergillus sections Usti and Cavernicolus.</title>
        <authorList>
            <consortium name="Lawrence Berkeley National Laboratory"/>
            <person name="Nybo J.L."/>
            <person name="Vesth T.C."/>
            <person name="Theobald S."/>
            <person name="Frisvad J.C."/>
            <person name="Larsen T.O."/>
            <person name="Kjaerboelling I."/>
            <person name="Rothschild-Mancinelli K."/>
            <person name="Lyhne E.K."/>
            <person name="Kogle M.E."/>
            <person name="Barry K."/>
            <person name="Clum A."/>
            <person name="Na H."/>
            <person name="Ledsgaard L."/>
            <person name="Lin J."/>
            <person name="Lipzen A."/>
            <person name="Kuo A."/>
            <person name="Riley R."/>
            <person name="Mondo S."/>
            <person name="Labutti K."/>
            <person name="Haridas S."/>
            <person name="Pangalinan J."/>
            <person name="Salamov A.A."/>
            <person name="Simmons B.A."/>
            <person name="Magnuson J.K."/>
            <person name="Chen J."/>
            <person name="Drula E."/>
            <person name="Henrissat B."/>
            <person name="Wiebenga A."/>
            <person name="Lubbers R.J."/>
            <person name="Gomes A.C."/>
            <person name="Makela M.R."/>
            <person name="Stajich J."/>
            <person name="Grigoriev I.V."/>
            <person name="Mortensen U.H."/>
            <person name="De Vries R.P."/>
            <person name="Baker S.E."/>
            <person name="Andersen M.R."/>
        </authorList>
    </citation>
    <scope>NUCLEOTIDE SEQUENCE [LARGE SCALE GENOMIC DNA]</scope>
    <source>
        <strain evidence="13 14">CBS 588.65</strain>
    </source>
</reference>
<evidence type="ECO:0000259" key="12">
    <source>
        <dbReference type="Pfam" id="PF10502"/>
    </source>
</evidence>
<evidence type="ECO:0000256" key="7">
    <source>
        <dbReference type="ARBA" id="ARBA00022801"/>
    </source>
</evidence>
<keyword evidence="10" id="KW-0472">Membrane</keyword>
<dbReference type="Pfam" id="PF10502">
    <property type="entry name" value="Peptidase_S26"/>
    <property type="match status" value="1"/>
</dbReference>
<evidence type="ECO:0000313" key="14">
    <source>
        <dbReference type="Proteomes" id="UP001610334"/>
    </source>
</evidence>
<dbReference type="EMBL" id="JBFXLT010000012">
    <property type="protein sequence ID" value="KAL2818909.1"/>
    <property type="molecule type" value="Genomic_DNA"/>
</dbReference>
<evidence type="ECO:0000256" key="9">
    <source>
        <dbReference type="ARBA" id="ARBA00023128"/>
    </source>
</evidence>
<evidence type="ECO:0000256" key="5">
    <source>
        <dbReference type="ARBA" id="ARBA00022692"/>
    </source>
</evidence>
<evidence type="ECO:0000256" key="6">
    <source>
        <dbReference type="ARBA" id="ARBA00022792"/>
    </source>
</evidence>
<evidence type="ECO:0000256" key="8">
    <source>
        <dbReference type="ARBA" id="ARBA00022989"/>
    </source>
</evidence>
<dbReference type="PANTHER" id="PTHR46041">
    <property type="entry name" value="MITOCHONDRIAL INNER MEMBRANE PROTEASE SUBUNIT 2"/>
    <property type="match status" value="1"/>
</dbReference>
<evidence type="ECO:0000256" key="3">
    <source>
        <dbReference type="ARBA" id="ARBA00013650"/>
    </source>
</evidence>
<accession>A0ABR4HUV8</accession>
<evidence type="ECO:0000256" key="2">
    <source>
        <dbReference type="ARBA" id="ARBA00007066"/>
    </source>
</evidence>
<keyword evidence="14" id="KW-1185">Reference proteome</keyword>
<dbReference type="CDD" id="cd06530">
    <property type="entry name" value="S26_SPase_I"/>
    <property type="match status" value="1"/>
</dbReference>
<dbReference type="Gene3D" id="2.10.109.10">
    <property type="entry name" value="Umud Fragment, subunit A"/>
    <property type="match status" value="1"/>
</dbReference>
<comment type="similarity">
    <text evidence="2">Belongs to the peptidase S26 family. IMP2 subfamily.</text>
</comment>
<dbReference type="InterPro" id="IPR037730">
    <property type="entry name" value="IMP2"/>
</dbReference>
<keyword evidence="7" id="KW-0378">Hydrolase</keyword>
<feature type="region of interest" description="Disordered" evidence="11">
    <location>
        <begin position="1"/>
        <end position="46"/>
    </location>
</feature>
<evidence type="ECO:0000256" key="1">
    <source>
        <dbReference type="ARBA" id="ARBA00004434"/>
    </source>
</evidence>
<name>A0ABR4HUV8_9EURO</name>